<dbReference type="EMBL" id="JAEMNV010000005">
    <property type="protein sequence ID" value="MBJ8340678.1"/>
    <property type="molecule type" value="Genomic_DNA"/>
</dbReference>
<sequence length="208" mass="22219">MQRRSRSTVLVTAATALCLFVFALLTGCQKVDPKPVAEKSSAEQTSTRESSAPPSGKTSTPKSSSRTTTSAAAPPSEVGSCIRINKASSTDADTEPRDCSADDATYKIYSSNSTEVACPSDAYTTYTETSGSTTTFFLCLYENLREGNCYEEDALTNVLTYVSCSDPAATYRVTTKAEGVEDESVCGPDDVQFLAFPDPQLTYCLAYA</sequence>
<organism evidence="3 4">
    <name type="scientific">Antrihabitans stalagmiti</name>
    <dbReference type="NCBI Taxonomy" id="2799499"/>
    <lineage>
        <taxon>Bacteria</taxon>
        <taxon>Bacillati</taxon>
        <taxon>Actinomycetota</taxon>
        <taxon>Actinomycetes</taxon>
        <taxon>Mycobacteriales</taxon>
        <taxon>Nocardiaceae</taxon>
        <taxon>Antrihabitans</taxon>
    </lineage>
</organism>
<gene>
    <name evidence="3" type="ORF">JGU71_17440</name>
</gene>
<dbReference type="Proteomes" id="UP000655868">
    <property type="component" value="Unassembled WGS sequence"/>
</dbReference>
<feature type="compositionally biased region" description="Low complexity" evidence="1">
    <location>
        <begin position="50"/>
        <end position="76"/>
    </location>
</feature>
<evidence type="ECO:0000313" key="4">
    <source>
        <dbReference type="Proteomes" id="UP000655868"/>
    </source>
</evidence>
<feature type="signal peptide" evidence="2">
    <location>
        <begin position="1"/>
        <end position="23"/>
    </location>
</feature>
<feature type="region of interest" description="Disordered" evidence="1">
    <location>
        <begin position="33"/>
        <end position="77"/>
    </location>
</feature>
<dbReference type="PROSITE" id="PS51257">
    <property type="entry name" value="PROKAR_LIPOPROTEIN"/>
    <property type="match status" value="1"/>
</dbReference>
<evidence type="ECO:0000313" key="3">
    <source>
        <dbReference type="EMBL" id="MBJ8340678.1"/>
    </source>
</evidence>
<evidence type="ECO:0000256" key="1">
    <source>
        <dbReference type="SAM" id="MobiDB-lite"/>
    </source>
</evidence>
<dbReference type="RefSeq" id="WP_199705548.1">
    <property type="nucleotide sequence ID" value="NZ_JAEMNV010000005.1"/>
</dbReference>
<protein>
    <submittedName>
        <fullName evidence="3">Uncharacterized protein</fullName>
    </submittedName>
</protein>
<accession>A0A934NSH5</accession>
<evidence type="ECO:0000256" key="2">
    <source>
        <dbReference type="SAM" id="SignalP"/>
    </source>
</evidence>
<name>A0A934NSH5_9NOCA</name>
<feature type="chain" id="PRO_5039703418" evidence="2">
    <location>
        <begin position="24"/>
        <end position="208"/>
    </location>
</feature>
<keyword evidence="4" id="KW-1185">Reference proteome</keyword>
<keyword evidence="2" id="KW-0732">Signal</keyword>
<comment type="caution">
    <text evidence="3">The sequence shown here is derived from an EMBL/GenBank/DDBJ whole genome shotgun (WGS) entry which is preliminary data.</text>
</comment>
<reference evidence="3" key="1">
    <citation type="submission" date="2020-12" db="EMBL/GenBank/DDBJ databases">
        <title>Antrihabitans popcorni sp. nov. and Antrihabitans auranticaus sp. nov., isolated from a larva cave.</title>
        <authorList>
            <person name="Lee S.D."/>
            <person name="Kim I.S."/>
        </authorList>
    </citation>
    <scope>NUCLEOTIDE SEQUENCE</scope>
    <source>
        <strain evidence="3">YC3-6</strain>
    </source>
</reference>
<dbReference type="AlphaFoldDB" id="A0A934NSH5"/>
<proteinExistence type="predicted"/>